<evidence type="ECO:0000256" key="5">
    <source>
        <dbReference type="ARBA" id="ARBA00023015"/>
    </source>
</evidence>
<evidence type="ECO:0000256" key="3">
    <source>
        <dbReference type="ARBA" id="ARBA00018504"/>
    </source>
</evidence>
<dbReference type="GO" id="GO:0005634">
    <property type="term" value="C:nucleus"/>
    <property type="evidence" value="ECO:0007669"/>
    <property type="project" value="UniProtKB-SubCell"/>
</dbReference>
<evidence type="ECO:0000256" key="10">
    <source>
        <dbReference type="SAM" id="Coils"/>
    </source>
</evidence>
<sequence>MADKPNPDAPGMPYYEKSRQHLKELLQKRKNLERQLHAREEAIVTKESEYLENTANGNIITGFDNYIKGVTGAAAARRKTGIVEANKVFSRSSVSYIPLQTTFKEGGSAPGSGQATPTSATAAKVAVSKKKKTGTSAGIEDSETDTASDRKKARTSFGTVRK</sequence>
<name>S3CMU2_OPHP1</name>
<dbReference type="Proteomes" id="UP000016923">
    <property type="component" value="Unassembled WGS sequence"/>
</dbReference>
<dbReference type="HOGENOM" id="CLU_081048_1_0_1"/>
<proteinExistence type="inferred from homology"/>
<evidence type="ECO:0000256" key="11">
    <source>
        <dbReference type="SAM" id="MobiDB-lite"/>
    </source>
</evidence>
<keyword evidence="9" id="KW-0234">DNA repair</keyword>
<dbReference type="GO" id="GO:0016740">
    <property type="term" value="F:transferase activity"/>
    <property type="evidence" value="ECO:0007669"/>
    <property type="project" value="UniProtKB-KW"/>
</dbReference>
<dbReference type="GO" id="GO:0035267">
    <property type="term" value="C:NuA4 histone acetyltransferase complex"/>
    <property type="evidence" value="ECO:0007669"/>
    <property type="project" value="UniProtKB-UniRule"/>
</dbReference>
<evidence type="ECO:0000256" key="1">
    <source>
        <dbReference type="ARBA" id="ARBA00004123"/>
    </source>
</evidence>
<gene>
    <name evidence="12" type="ORF">F503_00565</name>
</gene>
<keyword evidence="5 9" id="KW-0805">Transcription regulation</keyword>
<evidence type="ECO:0000256" key="7">
    <source>
        <dbReference type="ARBA" id="ARBA00023163"/>
    </source>
</evidence>
<dbReference type="GO" id="GO:0006281">
    <property type="term" value="P:DNA repair"/>
    <property type="evidence" value="ECO:0007669"/>
    <property type="project" value="UniProtKB-UniRule"/>
</dbReference>
<comment type="function">
    <text evidence="9">Component of the NuA4 histone acetyltransferase complex which is involved in transcriptional activation of selected genes principally by acetylation of nucleosomal histone H4 and H2A. The NuA4 complex is also involved in DNA repair.</text>
</comment>
<evidence type="ECO:0000256" key="8">
    <source>
        <dbReference type="ARBA" id="ARBA00023242"/>
    </source>
</evidence>
<dbReference type="AlphaFoldDB" id="S3CMU2"/>
<dbReference type="PANTHER" id="PTHR13476">
    <property type="entry name" value="CHROMATIN MODIFICATION-RELATED PROTEIN MEAF6"/>
    <property type="match status" value="1"/>
</dbReference>
<keyword evidence="8 9" id="KW-0539">Nucleus</keyword>
<feature type="coiled-coil region" evidence="10">
    <location>
        <begin position="15"/>
        <end position="49"/>
    </location>
</feature>
<dbReference type="EMBL" id="KE148150">
    <property type="protein sequence ID" value="EPE07843.1"/>
    <property type="molecule type" value="Genomic_DNA"/>
</dbReference>
<dbReference type="VEuPathDB" id="FungiDB:F503_00565"/>
<evidence type="ECO:0000256" key="4">
    <source>
        <dbReference type="ARBA" id="ARBA00022853"/>
    </source>
</evidence>
<dbReference type="GO" id="GO:0006325">
    <property type="term" value="P:chromatin organization"/>
    <property type="evidence" value="ECO:0007669"/>
    <property type="project" value="UniProtKB-KW"/>
</dbReference>
<dbReference type="OrthoDB" id="440324at2759"/>
<evidence type="ECO:0000256" key="6">
    <source>
        <dbReference type="ARBA" id="ARBA00023054"/>
    </source>
</evidence>
<feature type="region of interest" description="Disordered" evidence="11">
    <location>
        <begin position="105"/>
        <end position="162"/>
    </location>
</feature>
<keyword evidence="9" id="KW-0227">DNA damage</keyword>
<organism evidence="12 13">
    <name type="scientific">Ophiostoma piceae (strain UAMH 11346)</name>
    <name type="common">Sap stain fungus</name>
    <dbReference type="NCBI Taxonomy" id="1262450"/>
    <lineage>
        <taxon>Eukaryota</taxon>
        <taxon>Fungi</taxon>
        <taxon>Dikarya</taxon>
        <taxon>Ascomycota</taxon>
        <taxon>Pezizomycotina</taxon>
        <taxon>Sordariomycetes</taxon>
        <taxon>Sordariomycetidae</taxon>
        <taxon>Ophiostomatales</taxon>
        <taxon>Ophiostomataceae</taxon>
        <taxon>Ophiostoma</taxon>
    </lineage>
</organism>
<keyword evidence="7 9" id="KW-0804">Transcription</keyword>
<evidence type="ECO:0000256" key="9">
    <source>
        <dbReference type="RuleBase" id="RU368022"/>
    </source>
</evidence>
<evidence type="ECO:0000313" key="12">
    <source>
        <dbReference type="EMBL" id="EPE07843.1"/>
    </source>
</evidence>
<feature type="compositionally biased region" description="Low complexity" evidence="11">
    <location>
        <begin position="115"/>
        <end position="126"/>
    </location>
</feature>
<keyword evidence="13" id="KW-1185">Reference proteome</keyword>
<evidence type="ECO:0000313" key="13">
    <source>
        <dbReference type="Proteomes" id="UP000016923"/>
    </source>
</evidence>
<dbReference type="STRING" id="1262450.S3CMU2"/>
<comment type="subunit">
    <text evidence="9">Component of the NuA4 histone acetyltransferase complex.</text>
</comment>
<keyword evidence="4 9" id="KW-0156">Chromatin regulator</keyword>
<dbReference type="InterPro" id="IPR015418">
    <property type="entry name" value="Eaf6"/>
</dbReference>
<protein>
    <recommendedName>
        <fullName evidence="3 9">Chromatin modification-related protein EAF6</fullName>
    </recommendedName>
</protein>
<keyword evidence="6 10" id="KW-0175">Coiled coil</keyword>
<accession>S3CMU2</accession>
<comment type="subcellular location">
    <subcellularLocation>
        <location evidence="1 9">Nucleus</location>
    </subcellularLocation>
</comment>
<dbReference type="eggNOG" id="ENOG502SEZK">
    <property type="taxonomic scope" value="Eukaryota"/>
</dbReference>
<comment type="similarity">
    <text evidence="2 9">Belongs to the EAF6 family.</text>
</comment>
<dbReference type="OMA" id="GPMEQNR"/>
<evidence type="ECO:0000256" key="2">
    <source>
        <dbReference type="ARBA" id="ARBA00010916"/>
    </source>
</evidence>
<dbReference type="Pfam" id="PF09340">
    <property type="entry name" value="NuA4"/>
    <property type="match status" value="1"/>
</dbReference>
<reference evidence="12 13" key="1">
    <citation type="journal article" date="2013" name="BMC Genomics">
        <title>The genome and transcriptome of the pine saprophyte Ophiostoma piceae, and a comparison with the bark beetle-associated pine pathogen Grosmannia clavigera.</title>
        <authorList>
            <person name="Haridas S."/>
            <person name="Wang Y."/>
            <person name="Lim L."/>
            <person name="Massoumi Alamouti S."/>
            <person name="Jackman S."/>
            <person name="Docking R."/>
            <person name="Robertson G."/>
            <person name="Birol I."/>
            <person name="Bohlmann J."/>
            <person name="Breuil C."/>
        </authorList>
    </citation>
    <scope>NUCLEOTIDE SEQUENCE [LARGE SCALE GENOMIC DNA]</scope>
    <source>
        <strain evidence="12 13">UAMH 11346</strain>
    </source>
</reference>
<keyword evidence="12" id="KW-0808">Transferase</keyword>